<dbReference type="InterPro" id="IPR018680">
    <property type="entry name" value="DUF2164"/>
</dbReference>
<evidence type="ECO:0000313" key="2">
    <source>
        <dbReference type="Proteomes" id="UP000029481"/>
    </source>
</evidence>
<gene>
    <name evidence="1" type="ORF">JT31_02740</name>
</gene>
<name>A0A089RAF8_9ENTR</name>
<proteinExistence type="predicted"/>
<evidence type="ECO:0000313" key="1">
    <source>
        <dbReference type="EMBL" id="AIR03565.1"/>
    </source>
</evidence>
<dbReference type="RefSeq" id="WP_038473037.1">
    <property type="nucleotide sequence ID" value="NZ_CP009451.1"/>
</dbReference>
<dbReference type="OrthoDB" id="6629495at2"/>
<dbReference type="EMBL" id="CP009451">
    <property type="protein sequence ID" value="AIR03565.1"/>
    <property type="molecule type" value="Genomic_DNA"/>
</dbReference>
<dbReference type="Proteomes" id="UP000029481">
    <property type="component" value="Chromosome"/>
</dbReference>
<keyword evidence="2" id="KW-1185">Reference proteome</keyword>
<dbReference type="AlphaFoldDB" id="A0A089RAF8"/>
<dbReference type="Pfam" id="PF09932">
    <property type="entry name" value="DUF2164"/>
    <property type="match status" value="1"/>
</dbReference>
<dbReference type="KEGG" id="cnt:JT31_02740"/>
<protein>
    <recommendedName>
        <fullName evidence="3">DUF2164 domain-containing protein</fullName>
    </recommendedName>
</protein>
<accession>A0A089RAF8</accession>
<reference evidence="1 2" key="1">
    <citation type="submission" date="2014-09" db="EMBL/GenBank/DDBJ databases">
        <title>Cedecea neteri SSMD04 Genome Sequencing.</title>
        <authorList>
            <person name="Tan J.-Y."/>
        </authorList>
    </citation>
    <scope>NUCLEOTIDE SEQUENCE [LARGE SCALE GENOMIC DNA]</scope>
    <source>
        <strain evidence="1 2">SSMD04</strain>
    </source>
</reference>
<organism evidence="1 2">
    <name type="scientific">Cedecea neteri</name>
    <dbReference type="NCBI Taxonomy" id="158822"/>
    <lineage>
        <taxon>Bacteria</taxon>
        <taxon>Pseudomonadati</taxon>
        <taxon>Pseudomonadota</taxon>
        <taxon>Gammaproteobacteria</taxon>
        <taxon>Enterobacterales</taxon>
        <taxon>Enterobacteriaceae</taxon>
        <taxon>Cedecea</taxon>
    </lineage>
</organism>
<sequence length="80" mass="9278">MKKIELPAEDYRKLSDFITDWLADKHDLQIGQFESEFFLDELVKRMAPALYNKGLDDALAVTQGNMLTLEELIDLEKVMD</sequence>
<evidence type="ECO:0008006" key="3">
    <source>
        <dbReference type="Google" id="ProtNLM"/>
    </source>
</evidence>